<keyword evidence="3" id="KW-1185">Reference proteome</keyword>
<evidence type="ECO:0000313" key="2">
    <source>
        <dbReference type="EMBL" id="KAK9305723.1"/>
    </source>
</evidence>
<dbReference type="AlphaFoldDB" id="A0AAW1A979"/>
<dbReference type="EMBL" id="JAWNGG020000049">
    <property type="protein sequence ID" value="KAK9305723.1"/>
    <property type="molecule type" value="Genomic_DNA"/>
</dbReference>
<dbReference type="Proteomes" id="UP001432146">
    <property type="component" value="Unassembled WGS sequence"/>
</dbReference>
<evidence type="ECO:0000313" key="3">
    <source>
        <dbReference type="Proteomes" id="UP001432146"/>
    </source>
</evidence>
<organism evidence="2 3">
    <name type="scientific">Tetragonisca angustula</name>
    <dbReference type="NCBI Taxonomy" id="166442"/>
    <lineage>
        <taxon>Eukaryota</taxon>
        <taxon>Metazoa</taxon>
        <taxon>Ecdysozoa</taxon>
        <taxon>Arthropoda</taxon>
        <taxon>Hexapoda</taxon>
        <taxon>Insecta</taxon>
        <taxon>Pterygota</taxon>
        <taxon>Neoptera</taxon>
        <taxon>Endopterygota</taxon>
        <taxon>Hymenoptera</taxon>
        <taxon>Apocrita</taxon>
        <taxon>Aculeata</taxon>
        <taxon>Apoidea</taxon>
        <taxon>Anthophila</taxon>
        <taxon>Apidae</taxon>
        <taxon>Tetragonisca</taxon>
    </lineage>
</organism>
<accession>A0AAW1A979</accession>
<protein>
    <submittedName>
        <fullName evidence="2">Uncharacterized protein</fullName>
    </submittedName>
</protein>
<gene>
    <name evidence="2" type="ORF">QLX08_003465</name>
</gene>
<sequence>MDSHDNEIGSQLRDPWLDLRGMPRDVITPDKDRSVSVKPEDDPDVEQIRYKPADKPQNTIRLIVCNQRVNDRREIIDLSGYTDTFGSAGQNICQFVNCARPGESARTAGQQSVSVKIPIPSMDKSRARLGASGN</sequence>
<comment type="caution">
    <text evidence="2">The sequence shown here is derived from an EMBL/GenBank/DDBJ whole genome shotgun (WGS) entry which is preliminary data.</text>
</comment>
<proteinExistence type="predicted"/>
<reference evidence="2 3" key="1">
    <citation type="submission" date="2024-05" db="EMBL/GenBank/DDBJ databases">
        <title>The nuclear and mitochondrial genome assemblies of Tetragonisca angustula (Apidae: Meliponini), a tiny yet remarkable pollinator in the Neotropics.</title>
        <authorList>
            <person name="Ferrari R."/>
            <person name="Ricardo P.C."/>
            <person name="Dias F.C."/>
            <person name="Araujo N.S."/>
            <person name="Soares D.O."/>
            <person name="Zhou Q.-S."/>
            <person name="Zhu C.-D."/>
            <person name="Coutinho L."/>
            <person name="Airas M.C."/>
            <person name="Batista T.M."/>
        </authorList>
    </citation>
    <scope>NUCLEOTIDE SEQUENCE [LARGE SCALE GENOMIC DNA]</scope>
    <source>
        <strain evidence="2">ASF017062</strain>
        <tissue evidence="2">Abdomen</tissue>
    </source>
</reference>
<evidence type="ECO:0000256" key="1">
    <source>
        <dbReference type="SAM" id="MobiDB-lite"/>
    </source>
</evidence>
<feature type="region of interest" description="Disordered" evidence="1">
    <location>
        <begin position="1"/>
        <end position="43"/>
    </location>
</feature>
<name>A0AAW1A979_9HYME</name>
<feature type="compositionally biased region" description="Basic and acidic residues" evidence="1">
    <location>
        <begin position="15"/>
        <end position="43"/>
    </location>
</feature>